<accession>A0ACB9LX71</accession>
<sequence>MADIIAEVPVQSDEIRTKRPRSGRRAALKEKDPSKNGVNILAGKITGSSATPIPPPSGGLEKENHECLSQHRSSPKKGKGASKKQSKQSFEKDLLEMQEKLKQLRLDKEKTDELLKAKDEILKQKEEELENRGREQEKLQIELKKLQKLKEFKPTMILPMVRDKEQEKKDKKKNGGPEKKRPSPPYILWCKDQWAEIKKANPEAEFKDISNMLGAKWKTVSAAEKKPYEEKYQIEKAAYLRVIAEEKRESEAMKLLEEEQKQKTAMELLEQYMQFKQETEKDKKKKKKEKDPSKPKHPLSAFFLFTNDRRAALLAEKKSVSEISKITAEVWKNITEEQRRPYEEIAKQNKEKYVQEMEAYKQKKDEEAANLKKEEEEYMKLQKQEALQLLRKKEKTENLIKKTKKNHQKKKQSKEDKNSDPNKPKRPPSSFLLFSKEARKSLQEERPGINNSTLNALISVKWKELTEEEKQVWNARAAEAMDAYKKELEEYNKSVAASLDQGKGE</sequence>
<name>A0ACB9LX71_BAUVA</name>
<comment type="caution">
    <text evidence="1">The sequence shown here is derived from an EMBL/GenBank/DDBJ whole genome shotgun (WGS) entry which is preliminary data.</text>
</comment>
<proteinExistence type="predicted"/>
<organism evidence="1 2">
    <name type="scientific">Bauhinia variegata</name>
    <name type="common">Purple orchid tree</name>
    <name type="synonym">Phanera variegata</name>
    <dbReference type="NCBI Taxonomy" id="167791"/>
    <lineage>
        <taxon>Eukaryota</taxon>
        <taxon>Viridiplantae</taxon>
        <taxon>Streptophyta</taxon>
        <taxon>Embryophyta</taxon>
        <taxon>Tracheophyta</taxon>
        <taxon>Spermatophyta</taxon>
        <taxon>Magnoliopsida</taxon>
        <taxon>eudicotyledons</taxon>
        <taxon>Gunneridae</taxon>
        <taxon>Pentapetalae</taxon>
        <taxon>rosids</taxon>
        <taxon>fabids</taxon>
        <taxon>Fabales</taxon>
        <taxon>Fabaceae</taxon>
        <taxon>Cercidoideae</taxon>
        <taxon>Cercideae</taxon>
        <taxon>Bauhiniinae</taxon>
        <taxon>Bauhinia</taxon>
    </lineage>
</organism>
<gene>
    <name evidence="1" type="ORF">L6164_028313</name>
</gene>
<evidence type="ECO:0000313" key="1">
    <source>
        <dbReference type="EMBL" id="KAI4315515.1"/>
    </source>
</evidence>
<reference evidence="1 2" key="1">
    <citation type="journal article" date="2022" name="DNA Res.">
        <title>Chromosomal-level genome assembly of the orchid tree Bauhinia variegata (Leguminosae; Cercidoideae) supports the allotetraploid origin hypothesis of Bauhinia.</title>
        <authorList>
            <person name="Zhong Y."/>
            <person name="Chen Y."/>
            <person name="Zheng D."/>
            <person name="Pang J."/>
            <person name="Liu Y."/>
            <person name="Luo S."/>
            <person name="Meng S."/>
            <person name="Qian L."/>
            <person name="Wei D."/>
            <person name="Dai S."/>
            <person name="Zhou R."/>
        </authorList>
    </citation>
    <scope>NUCLEOTIDE SEQUENCE [LARGE SCALE GENOMIC DNA]</scope>
    <source>
        <strain evidence="1">BV-YZ2020</strain>
    </source>
</reference>
<evidence type="ECO:0000313" key="2">
    <source>
        <dbReference type="Proteomes" id="UP000828941"/>
    </source>
</evidence>
<dbReference type="Proteomes" id="UP000828941">
    <property type="component" value="Chromosome 11"/>
</dbReference>
<dbReference type="EMBL" id="CM039436">
    <property type="protein sequence ID" value="KAI4315515.1"/>
    <property type="molecule type" value="Genomic_DNA"/>
</dbReference>
<protein>
    <submittedName>
        <fullName evidence="1">Uncharacterized protein</fullName>
    </submittedName>
</protein>
<keyword evidence="2" id="KW-1185">Reference proteome</keyword>